<feature type="domain" description="Ketosynthase family 3 (KS3)" evidence="13">
    <location>
        <begin position="3"/>
        <end position="441"/>
    </location>
</feature>
<keyword evidence="4 9" id="KW-0808">Transferase</keyword>
<gene>
    <name evidence="15" type="primary">20342128</name>
    <name evidence="14" type="ORF">GGTG_01670</name>
</gene>
<dbReference type="PANTHER" id="PTHR11712">
    <property type="entry name" value="POLYKETIDE SYNTHASE-RELATED"/>
    <property type="match status" value="1"/>
</dbReference>
<keyword evidence="7 9" id="KW-0275">Fatty acid biosynthesis</keyword>
<keyword evidence="6" id="KW-0443">Lipid metabolism</keyword>
<reference evidence="14" key="3">
    <citation type="submission" date="2010-09" db="EMBL/GenBank/DDBJ databases">
        <title>Annotation of Gaeumannomyces graminis var. tritici R3-111a-1.</title>
        <authorList>
            <consortium name="The Broad Institute Genome Sequencing Platform"/>
            <person name="Ma L.-J."/>
            <person name="Dead R."/>
            <person name="Young S.K."/>
            <person name="Zeng Q."/>
            <person name="Gargeya S."/>
            <person name="Fitzgerald M."/>
            <person name="Haas B."/>
            <person name="Abouelleil A."/>
            <person name="Alvarado L."/>
            <person name="Arachchi H.M."/>
            <person name="Berlin A."/>
            <person name="Brown A."/>
            <person name="Chapman S.B."/>
            <person name="Chen Z."/>
            <person name="Dunbar C."/>
            <person name="Freedman E."/>
            <person name="Gearin G."/>
            <person name="Gellesch M."/>
            <person name="Goldberg J."/>
            <person name="Griggs A."/>
            <person name="Gujja S."/>
            <person name="Heiman D."/>
            <person name="Howarth C."/>
            <person name="Larson L."/>
            <person name="Lui A."/>
            <person name="MacDonald P.J.P."/>
            <person name="Mehta T."/>
            <person name="Montmayeur A."/>
            <person name="Murphy C."/>
            <person name="Neiman D."/>
            <person name="Pearson M."/>
            <person name="Priest M."/>
            <person name="Roberts A."/>
            <person name="Saif S."/>
            <person name="Shea T."/>
            <person name="Shenoy N."/>
            <person name="Sisk P."/>
            <person name="Stolte C."/>
            <person name="Sykes S."/>
            <person name="Yandava C."/>
            <person name="Wortman J."/>
            <person name="Nusbaum C."/>
            <person name="Birren B."/>
        </authorList>
    </citation>
    <scope>NUCLEOTIDE SEQUENCE</scope>
    <source>
        <strain evidence="14">R3-111a-1</strain>
    </source>
</reference>
<feature type="compositionally biased region" description="Gly residues" evidence="12">
    <location>
        <begin position="68"/>
        <end position="77"/>
    </location>
</feature>
<dbReference type="FunCoup" id="J3NK89">
    <property type="interactions" value="430"/>
</dbReference>
<keyword evidence="3 9" id="KW-0444">Lipid biosynthesis</keyword>
<sequence length="443" mass="45888">MSLRRVVVTGIGAVTPLGVGARRCWRGVLAGESGIQSISHFEPRSKWKDIPSTVAGLVPTAPALDGNGSHGGAGGHQTGELSGLWRPSDWLEASDQRRMSTFCQYAVAAAEMALNDAGWRPTAQDDLEATGVCLGSGIGNLDDIYSTSLAFEKDGYRKVSPLFAPKILINLAAGHVAMRHGFQGPNHTATTACTTGAHSIGDAARFVAFGDADVMVAGGSESCIHPLAFAAFARSRSLSTAGAGCRPFDASRDGFVMAEGAAVVVLEELEHARARGADILAELRGYGCSGDAHHMTAPRPDGSGALLAMRRALRAAGIRPTAVDYFNAHATGTRIGDAAEVAAIRTLMLGEDGVERESQVTVSGTKGSTGHLLGAAGAVESVFSILAVAEDRVPPTLGLDTPDVGADFNFVPNMAQDKKVNVVVSNSFGFGGTNASLVFSKLK</sequence>
<feature type="active site" description="For beta-ketoacyl synthase activity" evidence="10">
    <location>
        <position position="193"/>
    </location>
</feature>
<dbReference type="GO" id="GO:0004315">
    <property type="term" value="F:3-oxoacyl-[acyl-carrier-protein] synthase activity"/>
    <property type="evidence" value="ECO:0007669"/>
    <property type="project" value="InterPro"/>
</dbReference>
<dbReference type="PROSITE" id="PS00606">
    <property type="entry name" value="KS3_1"/>
    <property type="match status" value="1"/>
</dbReference>
<keyword evidence="5" id="KW-0276">Fatty acid metabolism</keyword>
<dbReference type="Pfam" id="PF02801">
    <property type="entry name" value="Ketoacyl-synt_C"/>
    <property type="match status" value="1"/>
</dbReference>
<dbReference type="VEuPathDB" id="FungiDB:GGTG_01670"/>
<dbReference type="InterPro" id="IPR014031">
    <property type="entry name" value="Ketoacyl_synth_C"/>
</dbReference>
<feature type="region of interest" description="Disordered" evidence="12">
    <location>
        <begin position="61"/>
        <end position="81"/>
    </location>
</feature>
<dbReference type="InterPro" id="IPR020841">
    <property type="entry name" value="PKS_Beta-ketoAc_synthase_dom"/>
</dbReference>
<dbReference type="InterPro" id="IPR016039">
    <property type="entry name" value="Thiolase-like"/>
</dbReference>
<evidence type="ECO:0000256" key="6">
    <source>
        <dbReference type="ARBA" id="ARBA00023098"/>
    </source>
</evidence>
<dbReference type="InterPro" id="IPR014030">
    <property type="entry name" value="Ketoacyl_synth_N"/>
</dbReference>
<dbReference type="CDD" id="cd00834">
    <property type="entry name" value="KAS_I_II"/>
    <property type="match status" value="1"/>
</dbReference>
<dbReference type="EnsemblFungi" id="EJT81693">
    <property type="protein sequence ID" value="EJT81693"/>
    <property type="gene ID" value="GGTG_01670"/>
</dbReference>
<accession>J3NK89</accession>
<dbReference type="PIRSF" id="PIRSF000447">
    <property type="entry name" value="KAS_II"/>
    <property type="match status" value="1"/>
</dbReference>
<dbReference type="GO" id="GO:0006633">
    <property type="term" value="P:fatty acid biosynthetic process"/>
    <property type="evidence" value="ECO:0007669"/>
    <property type="project" value="UniProtKB-KW"/>
</dbReference>
<evidence type="ECO:0000256" key="5">
    <source>
        <dbReference type="ARBA" id="ARBA00022832"/>
    </source>
</evidence>
<evidence type="ECO:0000256" key="12">
    <source>
        <dbReference type="SAM" id="MobiDB-lite"/>
    </source>
</evidence>
<reference evidence="15" key="4">
    <citation type="journal article" date="2015" name="G3 (Bethesda)">
        <title>Genome sequences of three phytopathogenic species of the Magnaporthaceae family of fungi.</title>
        <authorList>
            <person name="Okagaki L.H."/>
            <person name="Nunes C.C."/>
            <person name="Sailsbery J."/>
            <person name="Clay B."/>
            <person name="Brown D."/>
            <person name="John T."/>
            <person name="Oh Y."/>
            <person name="Young N."/>
            <person name="Fitzgerald M."/>
            <person name="Haas B.J."/>
            <person name="Zeng Q."/>
            <person name="Young S."/>
            <person name="Adiconis X."/>
            <person name="Fan L."/>
            <person name="Levin J.Z."/>
            <person name="Mitchell T.K."/>
            <person name="Okubara P.A."/>
            <person name="Farman M.L."/>
            <person name="Kohn L.M."/>
            <person name="Birren B."/>
            <person name="Ma L.-J."/>
            <person name="Dean R.A."/>
        </authorList>
    </citation>
    <scope>NUCLEOTIDE SEQUENCE</scope>
    <source>
        <strain evidence="15">R3-111a-1</strain>
    </source>
</reference>
<dbReference type="GeneID" id="20342128"/>
<evidence type="ECO:0000256" key="7">
    <source>
        <dbReference type="ARBA" id="ARBA00023160"/>
    </source>
</evidence>
<dbReference type="NCBIfam" id="TIGR03150">
    <property type="entry name" value="fabF"/>
    <property type="match status" value="1"/>
</dbReference>
<evidence type="ECO:0000313" key="15">
    <source>
        <dbReference type="EnsemblFungi" id="EJT81693"/>
    </source>
</evidence>
<evidence type="ECO:0000313" key="14">
    <source>
        <dbReference type="EMBL" id="EJT81693.1"/>
    </source>
</evidence>
<dbReference type="PROSITE" id="PS52004">
    <property type="entry name" value="KS3_2"/>
    <property type="match status" value="1"/>
</dbReference>
<dbReference type="Gene3D" id="3.40.47.10">
    <property type="match status" value="2"/>
</dbReference>
<dbReference type="PANTHER" id="PTHR11712:SF336">
    <property type="entry name" value="3-OXOACYL-[ACYL-CARRIER-PROTEIN] SYNTHASE, MITOCHONDRIAL"/>
    <property type="match status" value="1"/>
</dbReference>
<name>J3NK89_GAET3</name>
<organism evidence="14">
    <name type="scientific">Gaeumannomyces tritici (strain R3-111a-1)</name>
    <name type="common">Wheat and barley take-all root rot fungus</name>
    <name type="synonym">Gaeumannomyces graminis var. tritici</name>
    <dbReference type="NCBI Taxonomy" id="644352"/>
    <lineage>
        <taxon>Eukaryota</taxon>
        <taxon>Fungi</taxon>
        <taxon>Dikarya</taxon>
        <taxon>Ascomycota</taxon>
        <taxon>Pezizomycotina</taxon>
        <taxon>Sordariomycetes</taxon>
        <taxon>Sordariomycetidae</taxon>
        <taxon>Magnaporthales</taxon>
        <taxon>Magnaporthaceae</taxon>
        <taxon>Gaeumannomyces</taxon>
    </lineage>
</organism>
<dbReference type="AlphaFoldDB" id="J3NK89"/>
<dbReference type="Pfam" id="PF00109">
    <property type="entry name" value="ketoacyl-synt"/>
    <property type="match status" value="1"/>
</dbReference>
<evidence type="ECO:0000256" key="1">
    <source>
        <dbReference type="ARBA" id="ARBA00005194"/>
    </source>
</evidence>
<dbReference type="SMART" id="SM00825">
    <property type="entry name" value="PKS_KS"/>
    <property type="match status" value="1"/>
</dbReference>
<dbReference type="Proteomes" id="UP000006039">
    <property type="component" value="Unassembled WGS sequence"/>
</dbReference>
<dbReference type="NCBIfam" id="NF005589">
    <property type="entry name" value="PRK07314.1"/>
    <property type="match status" value="1"/>
</dbReference>
<evidence type="ECO:0000256" key="4">
    <source>
        <dbReference type="ARBA" id="ARBA00022679"/>
    </source>
</evidence>
<protein>
    <recommendedName>
        <fullName evidence="9">3-oxoacyl-[acyl-carrier-protein] synthase</fullName>
    </recommendedName>
</protein>
<dbReference type="OrthoDB" id="5334845at2759"/>
<dbReference type="SUPFAM" id="SSF53901">
    <property type="entry name" value="Thiolase-like"/>
    <property type="match status" value="2"/>
</dbReference>
<dbReference type="InterPro" id="IPR018201">
    <property type="entry name" value="Ketoacyl_synth_AS"/>
</dbReference>
<dbReference type="FunFam" id="3.40.47.10:FF:000024">
    <property type="entry name" value="3-oxoacyl-[acyl-carrier-protein] synthase, mitochondrial"/>
    <property type="match status" value="1"/>
</dbReference>
<dbReference type="EMBL" id="GL385395">
    <property type="protein sequence ID" value="EJT81693.1"/>
    <property type="molecule type" value="Genomic_DNA"/>
</dbReference>
<keyword evidence="16" id="KW-1185">Reference proteome</keyword>
<dbReference type="GO" id="GO:0005739">
    <property type="term" value="C:mitochondrion"/>
    <property type="evidence" value="ECO:0007669"/>
    <property type="project" value="TreeGrafter"/>
</dbReference>
<evidence type="ECO:0000256" key="11">
    <source>
        <dbReference type="RuleBase" id="RU003694"/>
    </source>
</evidence>
<dbReference type="InterPro" id="IPR017568">
    <property type="entry name" value="3-oxoacyl-ACP_synth-2"/>
</dbReference>
<dbReference type="RefSeq" id="XP_009217702.1">
    <property type="nucleotide sequence ID" value="XM_009219438.1"/>
</dbReference>
<reference evidence="14" key="2">
    <citation type="submission" date="2010-07" db="EMBL/GenBank/DDBJ databases">
        <authorList>
            <consortium name="The Broad Institute Genome Sequencing Platform"/>
            <consortium name="Broad Institute Genome Sequencing Center for Infectious Disease"/>
            <person name="Ma L.-J."/>
            <person name="Dead R."/>
            <person name="Young S."/>
            <person name="Zeng Q."/>
            <person name="Koehrsen M."/>
            <person name="Alvarado L."/>
            <person name="Berlin A."/>
            <person name="Chapman S.B."/>
            <person name="Chen Z."/>
            <person name="Freedman E."/>
            <person name="Gellesch M."/>
            <person name="Goldberg J."/>
            <person name="Griggs A."/>
            <person name="Gujja S."/>
            <person name="Heilman E.R."/>
            <person name="Heiman D."/>
            <person name="Hepburn T."/>
            <person name="Howarth C."/>
            <person name="Jen D."/>
            <person name="Larson L."/>
            <person name="Mehta T."/>
            <person name="Neiman D."/>
            <person name="Pearson M."/>
            <person name="Roberts A."/>
            <person name="Saif S."/>
            <person name="Shea T."/>
            <person name="Shenoy N."/>
            <person name="Sisk P."/>
            <person name="Stolte C."/>
            <person name="Sykes S."/>
            <person name="Walk T."/>
            <person name="White J."/>
            <person name="Yandava C."/>
            <person name="Haas B."/>
            <person name="Nusbaum C."/>
            <person name="Birren B."/>
        </authorList>
    </citation>
    <scope>NUCLEOTIDE SEQUENCE</scope>
    <source>
        <strain evidence="14">R3-111a-1</strain>
    </source>
</reference>
<dbReference type="STRING" id="644352.J3NK89"/>
<evidence type="ECO:0000256" key="3">
    <source>
        <dbReference type="ARBA" id="ARBA00022516"/>
    </source>
</evidence>
<comment type="pathway">
    <text evidence="1">Lipid metabolism; fatty acid biosynthesis.</text>
</comment>
<evidence type="ECO:0000256" key="2">
    <source>
        <dbReference type="ARBA" id="ARBA00008467"/>
    </source>
</evidence>
<dbReference type="InterPro" id="IPR000794">
    <property type="entry name" value="Beta-ketoacyl_synthase"/>
</dbReference>
<dbReference type="HOGENOM" id="CLU_000022_69_2_1"/>
<dbReference type="FunFam" id="3.40.47.10:FF:000015">
    <property type="entry name" value="3-oxoacyl-[acyl-carrier-protein] synthase, mitochondrial"/>
    <property type="match status" value="1"/>
</dbReference>
<evidence type="ECO:0000313" key="16">
    <source>
        <dbReference type="Proteomes" id="UP000006039"/>
    </source>
</evidence>
<reference evidence="16" key="1">
    <citation type="submission" date="2010-07" db="EMBL/GenBank/DDBJ databases">
        <title>The genome sequence of Gaeumannomyces graminis var. tritici strain R3-111a-1.</title>
        <authorList>
            <consortium name="The Broad Institute Genome Sequencing Platform"/>
            <person name="Ma L.-J."/>
            <person name="Dead R."/>
            <person name="Young S."/>
            <person name="Zeng Q."/>
            <person name="Koehrsen M."/>
            <person name="Alvarado L."/>
            <person name="Berlin A."/>
            <person name="Chapman S.B."/>
            <person name="Chen Z."/>
            <person name="Freedman E."/>
            <person name="Gellesch M."/>
            <person name="Goldberg J."/>
            <person name="Griggs A."/>
            <person name="Gujja S."/>
            <person name="Heilman E.R."/>
            <person name="Heiman D."/>
            <person name="Hepburn T."/>
            <person name="Howarth C."/>
            <person name="Jen D."/>
            <person name="Larson L."/>
            <person name="Mehta T."/>
            <person name="Neiman D."/>
            <person name="Pearson M."/>
            <person name="Roberts A."/>
            <person name="Saif S."/>
            <person name="Shea T."/>
            <person name="Shenoy N."/>
            <person name="Sisk P."/>
            <person name="Stolte C."/>
            <person name="Sykes S."/>
            <person name="Walk T."/>
            <person name="White J."/>
            <person name="Yandava C."/>
            <person name="Haas B."/>
            <person name="Nusbaum C."/>
            <person name="Birren B."/>
        </authorList>
    </citation>
    <scope>NUCLEOTIDE SEQUENCE [LARGE SCALE GENOMIC DNA]</scope>
    <source>
        <strain evidence="16">R3-111a-1</strain>
    </source>
</reference>
<proteinExistence type="inferred from homology"/>
<dbReference type="eggNOG" id="KOG1394">
    <property type="taxonomic scope" value="Eukaryota"/>
</dbReference>
<reference evidence="15" key="5">
    <citation type="submission" date="2018-04" db="UniProtKB">
        <authorList>
            <consortium name="EnsemblFungi"/>
        </authorList>
    </citation>
    <scope>IDENTIFICATION</scope>
    <source>
        <strain evidence="15">R3-111a-1</strain>
    </source>
</reference>
<keyword evidence="8" id="KW-0012">Acyltransferase</keyword>
<evidence type="ECO:0000259" key="13">
    <source>
        <dbReference type="PROSITE" id="PS52004"/>
    </source>
</evidence>
<evidence type="ECO:0000256" key="10">
    <source>
        <dbReference type="PIRSR" id="PIRSR000447-1"/>
    </source>
</evidence>
<evidence type="ECO:0000256" key="8">
    <source>
        <dbReference type="ARBA" id="ARBA00023315"/>
    </source>
</evidence>
<evidence type="ECO:0000256" key="9">
    <source>
        <dbReference type="PIRNR" id="PIRNR000447"/>
    </source>
</evidence>
<comment type="similarity">
    <text evidence="2 9 11">Belongs to the thiolase-like superfamily. Beta-ketoacyl-ACP synthases family.</text>
</comment>